<dbReference type="InterPro" id="IPR016181">
    <property type="entry name" value="Acyl_CoA_acyltransferase"/>
</dbReference>
<evidence type="ECO:0000313" key="3">
    <source>
        <dbReference type="Proteomes" id="UP001432099"/>
    </source>
</evidence>
<dbReference type="RefSeq" id="WP_161831727.1">
    <property type="nucleotide sequence ID" value="NZ_AP028127.1"/>
</dbReference>
<dbReference type="Pfam" id="PF00583">
    <property type="entry name" value="Acetyltransf_1"/>
    <property type="match status" value="1"/>
</dbReference>
<dbReference type="SUPFAM" id="SSF55729">
    <property type="entry name" value="Acyl-CoA N-acyltransferases (Nat)"/>
    <property type="match status" value="1"/>
</dbReference>
<name>A0ABM8INP4_9FIRM</name>
<dbReference type="CDD" id="cd04301">
    <property type="entry name" value="NAT_SF"/>
    <property type="match status" value="1"/>
</dbReference>
<dbReference type="Gene3D" id="3.40.630.30">
    <property type="match status" value="1"/>
</dbReference>
<organism evidence="2 3">
    <name type="scientific">Turicibacter faecis</name>
    <dbReference type="NCBI Taxonomy" id="2963365"/>
    <lineage>
        <taxon>Bacteria</taxon>
        <taxon>Bacillati</taxon>
        <taxon>Bacillota</taxon>
        <taxon>Erysipelotrichia</taxon>
        <taxon>Erysipelotrichales</taxon>
        <taxon>Turicibacteraceae</taxon>
        <taxon>Turicibacter</taxon>
    </lineage>
</organism>
<protein>
    <submittedName>
        <fullName evidence="2">N-acetyltransferase</fullName>
    </submittedName>
</protein>
<dbReference type="PROSITE" id="PS51186">
    <property type="entry name" value="GNAT"/>
    <property type="match status" value="1"/>
</dbReference>
<evidence type="ECO:0000313" key="2">
    <source>
        <dbReference type="EMBL" id="BEH91122.1"/>
    </source>
</evidence>
<feature type="domain" description="N-acetyltransferase" evidence="1">
    <location>
        <begin position="2"/>
        <end position="146"/>
    </location>
</feature>
<accession>A0ABM8INP4</accession>
<dbReference type="Proteomes" id="UP001432099">
    <property type="component" value="Chromosome"/>
</dbReference>
<evidence type="ECO:0000259" key="1">
    <source>
        <dbReference type="PROSITE" id="PS51186"/>
    </source>
</evidence>
<dbReference type="EMBL" id="AP028127">
    <property type="protein sequence ID" value="BEH91122.1"/>
    <property type="molecule type" value="Genomic_DNA"/>
</dbReference>
<dbReference type="InterPro" id="IPR000182">
    <property type="entry name" value="GNAT_dom"/>
</dbReference>
<proteinExistence type="predicted"/>
<sequence length="146" mass="17173">MLTFTEITPQDIKELAQLFIETFNSSPWNEQWTTETAEKRLSQMIHVESFYGLKAFFDGELCGLILGCMEQYDHHINFYLREFCIKNSLQGKGIGTLILKTFEEKLIQNDVKELYLCTARNSTAELFYHKNKYEEDKKLLLLSKQL</sequence>
<reference evidence="2" key="1">
    <citation type="journal article" date="2024" name="Int. J. Syst. Evol. Microbiol.">
        <title>Turicibacter faecis sp. nov., isolated from faeces of heart failure mouse model.</title>
        <authorList>
            <person name="Imamura Y."/>
            <person name="Motooka D."/>
            <person name="Nakajima Y."/>
            <person name="Ito S."/>
            <person name="Kitakaze M."/>
            <person name="Iida T."/>
            <person name="Nakamura S."/>
        </authorList>
    </citation>
    <scope>NUCLEOTIDE SEQUENCE</scope>
    <source>
        <strain evidence="2">TC023</strain>
    </source>
</reference>
<keyword evidence="3" id="KW-1185">Reference proteome</keyword>
<gene>
    <name evidence="2" type="ORF">T23_12240</name>
</gene>